<evidence type="ECO:0000313" key="7">
    <source>
        <dbReference type="Proteomes" id="UP001500957"/>
    </source>
</evidence>
<reference evidence="6 7" key="1">
    <citation type="journal article" date="2019" name="Int. J. Syst. Evol. Microbiol.">
        <title>The Global Catalogue of Microorganisms (GCM) 10K type strain sequencing project: providing services to taxonomists for standard genome sequencing and annotation.</title>
        <authorList>
            <consortium name="The Broad Institute Genomics Platform"/>
            <consortium name="The Broad Institute Genome Sequencing Center for Infectious Disease"/>
            <person name="Wu L."/>
            <person name="Ma J."/>
        </authorList>
    </citation>
    <scope>NUCLEOTIDE SEQUENCE [LARGE SCALE GENOMIC DNA]</scope>
    <source>
        <strain evidence="6 7">JCM 10671</strain>
    </source>
</reference>
<evidence type="ECO:0000259" key="5">
    <source>
        <dbReference type="PROSITE" id="PS50977"/>
    </source>
</evidence>
<dbReference type="InterPro" id="IPR001647">
    <property type="entry name" value="HTH_TetR"/>
</dbReference>
<protein>
    <recommendedName>
        <fullName evidence="5">HTH tetR-type domain-containing protein</fullName>
    </recommendedName>
</protein>
<dbReference type="Pfam" id="PF00440">
    <property type="entry name" value="TetR_N"/>
    <property type="match status" value="1"/>
</dbReference>
<dbReference type="Proteomes" id="UP001500957">
    <property type="component" value="Unassembled WGS sequence"/>
</dbReference>
<feature type="DNA-binding region" description="H-T-H motif" evidence="4">
    <location>
        <begin position="40"/>
        <end position="59"/>
    </location>
</feature>
<gene>
    <name evidence="6" type="ORF">GCM10009547_07510</name>
</gene>
<dbReference type="Gene3D" id="1.10.357.10">
    <property type="entry name" value="Tetracycline Repressor, domain 2"/>
    <property type="match status" value="1"/>
</dbReference>
<feature type="domain" description="HTH tetR-type" evidence="5">
    <location>
        <begin position="17"/>
        <end position="77"/>
    </location>
</feature>
<dbReference type="InterPro" id="IPR036271">
    <property type="entry name" value="Tet_transcr_reg_TetR-rel_C_sf"/>
</dbReference>
<evidence type="ECO:0000256" key="3">
    <source>
        <dbReference type="ARBA" id="ARBA00023163"/>
    </source>
</evidence>
<evidence type="ECO:0000256" key="4">
    <source>
        <dbReference type="PROSITE-ProRule" id="PRU00335"/>
    </source>
</evidence>
<keyword evidence="2 4" id="KW-0238">DNA-binding</keyword>
<sequence length="215" mass="23955">MSQARMAELLFEDAEPLGTRERLLVSAVRAFSSQGYDGVSVREIERACGVNRGLIAYHFGSKEDLWRACVDLLMAKFHDEMVRYRPVLSVVSPAERAKVFLKLYVGFASRHPEFWRLLMVHGNDPVRMAEVAKELRKSIEFFGEVTGTAGVASPEEHAMACFLFMGAASSIFAVPSLCQQLYDVDPRDADFIERYTEVVASFGFFDPGPLGGKAT</sequence>
<evidence type="ECO:0000256" key="2">
    <source>
        <dbReference type="ARBA" id="ARBA00023125"/>
    </source>
</evidence>
<keyword evidence="1" id="KW-0805">Transcription regulation</keyword>
<dbReference type="SUPFAM" id="SSF48498">
    <property type="entry name" value="Tetracyclin repressor-like, C-terminal domain"/>
    <property type="match status" value="1"/>
</dbReference>
<dbReference type="InterPro" id="IPR009057">
    <property type="entry name" value="Homeodomain-like_sf"/>
</dbReference>
<dbReference type="SUPFAM" id="SSF46689">
    <property type="entry name" value="Homeodomain-like"/>
    <property type="match status" value="1"/>
</dbReference>
<name>A0ABN1GBH2_9ACTN</name>
<proteinExistence type="predicted"/>
<keyword evidence="7" id="KW-1185">Reference proteome</keyword>
<dbReference type="PROSITE" id="PS50977">
    <property type="entry name" value="HTH_TETR_2"/>
    <property type="match status" value="1"/>
</dbReference>
<keyword evidence="3" id="KW-0804">Transcription</keyword>
<dbReference type="EMBL" id="BAAAHE010000007">
    <property type="protein sequence ID" value="GAA0608060.1"/>
    <property type="molecule type" value="Genomic_DNA"/>
</dbReference>
<dbReference type="RefSeq" id="WP_344601751.1">
    <property type="nucleotide sequence ID" value="NZ_BAAAHE010000007.1"/>
</dbReference>
<evidence type="ECO:0000313" key="6">
    <source>
        <dbReference type="EMBL" id="GAA0608060.1"/>
    </source>
</evidence>
<comment type="caution">
    <text evidence="6">The sequence shown here is derived from an EMBL/GenBank/DDBJ whole genome shotgun (WGS) entry which is preliminary data.</text>
</comment>
<dbReference type="PANTHER" id="PTHR30055:SF234">
    <property type="entry name" value="HTH-TYPE TRANSCRIPTIONAL REGULATOR BETI"/>
    <property type="match status" value="1"/>
</dbReference>
<evidence type="ECO:0000256" key="1">
    <source>
        <dbReference type="ARBA" id="ARBA00023015"/>
    </source>
</evidence>
<accession>A0ABN1GBH2</accession>
<dbReference type="InterPro" id="IPR050109">
    <property type="entry name" value="HTH-type_TetR-like_transc_reg"/>
</dbReference>
<dbReference type="PRINTS" id="PR00455">
    <property type="entry name" value="HTHTETR"/>
</dbReference>
<organism evidence="6 7">
    <name type="scientific">Sporichthya brevicatena</name>
    <dbReference type="NCBI Taxonomy" id="171442"/>
    <lineage>
        <taxon>Bacteria</taxon>
        <taxon>Bacillati</taxon>
        <taxon>Actinomycetota</taxon>
        <taxon>Actinomycetes</taxon>
        <taxon>Sporichthyales</taxon>
        <taxon>Sporichthyaceae</taxon>
        <taxon>Sporichthya</taxon>
    </lineage>
</organism>
<dbReference type="PANTHER" id="PTHR30055">
    <property type="entry name" value="HTH-TYPE TRANSCRIPTIONAL REGULATOR RUTR"/>
    <property type="match status" value="1"/>
</dbReference>